<dbReference type="OrthoDB" id="5427350at2759"/>
<feature type="compositionally biased region" description="Basic and acidic residues" evidence="1">
    <location>
        <begin position="1"/>
        <end position="18"/>
    </location>
</feature>
<accession>A0A2G5I2U7</accession>
<evidence type="ECO:0000313" key="4">
    <source>
        <dbReference type="EMBL" id="WPB00577.1"/>
    </source>
</evidence>
<dbReference type="InterPro" id="IPR056024">
    <property type="entry name" value="DUF7605"/>
</dbReference>
<dbReference type="Pfam" id="PF24564">
    <property type="entry name" value="DUF7605"/>
    <property type="match status" value="1"/>
</dbReference>
<organism evidence="3 5">
    <name type="scientific">Cercospora beticola</name>
    <name type="common">Sugarbeet leaf spot fungus</name>
    <dbReference type="NCBI Taxonomy" id="122368"/>
    <lineage>
        <taxon>Eukaryota</taxon>
        <taxon>Fungi</taxon>
        <taxon>Dikarya</taxon>
        <taxon>Ascomycota</taxon>
        <taxon>Pezizomycotina</taxon>
        <taxon>Dothideomycetes</taxon>
        <taxon>Dothideomycetidae</taxon>
        <taxon>Mycosphaerellales</taxon>
        <taxon>Mycosphaerellaceae</taxon>
        <taxon>Cercospora</taxon>
    </lineage>
</organism>
<sequence>MSVKRPHDEVDAPGDTKKTKASGVGDNSLVVPPYDAANEPMPDSPVFREDFLEIERLVRRLLHELYGPINLSKFISNVVNGLKEEFRTRTKSQCPEEVCIALNGAMQAGKTATANSILNKTIGKEGDEGYSCTWVTQEFCFKLLDQTKPYAAEVHFYGQEDRKALIRALLKSYREALSTTNDDAMEGKRDLTHIIHDHAVKQATVDAFMALLFIHDDFSTRENTELFLARADIEGEDEIGDELCDLTEDLMTELLHENEYVFLQGSTSQSLQYKLSRYMRTFEEKGKQLVSFWPLVSHIKFGLSNRLLRNISILDLPGITDPNKIRSENALNHLQRCTHCIVVGEIGRAADDELLRKEVNKSYFARGSGRTMLCLTKSDQINDANAVSCEAIDADHLETLQEFVAKLEDECDRCYIESRNAPSREEKFRLMDERDKLDNELREAQRVEREFRIALRSKSVTAAIRKTYTELTSDPAELPVFCIGNSVYKKHQMGYKRSDPRPPTMSVAATMIPELRKYLLQLPAEGKINDIKNQVFVQFPAIIEALRLYTLRRHMDQKEVILAVVRELQLAMPGTCEQWFGLSQSATDFQKHVLGPMMSLEYDWTTKARALVSNWERVNNTRLHLSMLQSEGNRHPRGGERISWNDQLIAIARVEMDRHFYSYMREALPELTKNTRKPFADGLRGIVVGVKAHEHYKTMGMIPFLSYLQTEARTIRRTTEVLNNALRKEIGDMFRDITTDSPKNFVAKAMSTVYAKSAKIKGKAGAVKQRLHFFQQEVTRTGGVWHQAHDLLHQAFVLILKAHKTRIETAAGEFFERIERTFEMMCPDETEESEEEIALRKELSSRLEYVERQLNNEVKPKLLEILGIPEPED</sequence>
<feature type="region of interest" description="Disordered" evidence="1">
    <location>
        <begin position="1"/>
        <end position="30"/>
    </location>
</feature>
<reference evidence="4 6" key="2">
    <citation type="submission" date="2023-09" db="EMBL/GenBank/DDBJ databases">
        <title>Complete-Gapless Cercospora beticola genome.</title>
        <authorList>
            <person name="Wyatt N.A."/>
            <person name="Spanner R.E."/>
            <person name="Bolton M.D."/>
        </authorList>
    </citation>
    <scope>NUCLEOTIDE SEQUENCE [LARGE SCALE GENOMIC DNA]</scope>
    <source>
        <strain evidence="4">Cb09-40</strain>
    </source>
</reference>
<feature type="domain" description="DUF7605" evidence="2">
    <location>
        <begin position="603"/>
        <end position="779"/>
    </location>
</feature>
<dbReference type="AlphaFoldDB" id="A0A2G5I2U7"/>
<protein>
    <recommendedName>
        <fullName evidence="2">DUF7605 domain-containing protein</fullName>
    </recommendedName>
</protein>
<dbReference type="SUPFAM" id="SSF52540">
    <property type="entry name" value="P-loop containing nucleoside triphosphate hydrolases"/>
    <property type="match status" value="1"/>
</dbReference>
<name>A0A2G5I2U7_CERBT</name>
<gene>
    <name evidence="3" type="ORF">CB0940_03402</name>
    <name evidence="4" type="ORF">RHO25_005197</name>
</gene>
<reference evidence="3 5" key="1">
    <citation type="submission" date="2015-10" db="EMBL/GenBank/DDBJ databases">
        <title>The cercosporin biosynthetic gene cluster was horizontally transferred to several fungal lineages and shown to be expanded in Cercospora beticola based on microsynteny with recipient genomes.</title>
        <authorList>
            <person name="De Jonge R."/>
            <person name="Ebert M.K."/>
            <person name="Suttle J.C."/>
            <person name="Jurick Ii W.M."/>
            <person name="Secor G.A."/>
            <person name="Thomma B.P."/>
            <person name="Van De Peer Y."/>
            <person name="Bolton M.D."/>
        </authorList>
    </citation>
    <scope>NUCLEOTIDE SEQUENCE [LARGE SCALE GENOMIC DNA]</scope>
    <source>
        <strain evidence="3 5">09-40</strain>
    </source>
</reference>
<dbReference type="PANTHER" id="PTHR36681:SF3">
    <property type="entry name" value="NUCLEAR GTPASE, GERMINAL CENTER-ASSOCIATED, TANDEM DUPLICATE 3"/>
    <property type="match status" value="1"/>
</dbReference>
<dbReference type="PANTHER" id="PTHR36681">
    <property type="entry name" value="NUCLEAR GTPASE, GERMINAL CENTER-ASSOCIATED, TANDEM DUPLICATE 3"/>
    <property type="match status" value="1"/>
</dbReference>
<proteinExistence type="predicted"/>
<keyword evidence="6" id="KW-1185">Reference proteome</keyword>
<evidence type="ECO:0000313" key="6">
    <source>
        <dbReference type="Proteomes" id="UP001302367"/>
    </source>
</evidence>
<dbReference type="Proteomes" id="UP000230605">
    <property type="component" value="Chromosome 3"/>
</dbReference>
<dbReference type="InterPro" id="IPR027417">
    <property type="entry name" value="P-loop_NTPase"/>
</dbReference>
<dbReference type="EMBL" id="LKMD01000101">
    <property type="protein sequence ID" value="PIA99134.1"/>
    <property type="molecule type" value="Genomic_DNA"/>
</dbReference>
<evidence type="ECO:0000259" key="2">
    <source>
        <dbReference type="Pfam" id="PF24564"/>
    </source>
</evidence>
<evidence type="ECO:0000313" key="5">
    <source>
        <dbReference type="Proteomes" id="UP000230605"/>
    </source>
</evidence>
<dbReference type="Gene3D" id="3.40.50.300">
    <property type="entry name" value="P-loop containing nucleotide triphosphate hydrolases"/>
    <property type="match status" value="1"/>
</dbReference>
<evidence type="ECO:0000313" key="3">
    <source>
        <dbReference type="EMBL" id="PIA99134.1"/>
    </source>
</evidence>
<dbReference type="EMBL" id="CP134186">
    <property type="protein sequence ID" value="WPB00577.1"/>
    <property type="molecule type" value="Genomic_DNA"/>
</dbReference>
<dbReference type="Proteomes" id="UP001302367">
    <property type="component" value="Chromosome 3"/>
</dbReference>
<evidence type="ECO:0000256" key="1">
    <source>
        <dbReference type="SAM" id="MobiDB-lite"/>
    </source>
</evidence>